<reference evidence="1" key="1">
    <citation type="journal article" date="2024" name="Antonie Van Leeuwenhoek">
        <title>Bradyrhizobium ontarionense sp. nov., a novel bacterial symbiont isolated from Aeschynomene indica (Indian jointvetch), harbours photosynthesis, nitrogen fixation and nitrous oxide (N2O) reductase genes.</title>
        <authorList>
            <person name="Bromfield E.S.P."/>
            <person name="Cloutier S."/>
        </authorList>
    </citation>
    <scope>NUCLEOTIDE SEQUENCE</scope>
    <source>
        <strain evidence="1">A19</strain>
    </source>
</reference>
<keyword evidence="2" id="KW-1185">Reference proteome</keyword>
<sequence>MTGHQLRAIALSFQGTTEAAHFDRRAFKVHRIFATLAADEQSANLLLTPEGQEFYVGLKPTAFRRLPNRWGDQGWTSVSLAGVDADLMREALEKAWQAATRSTKSRSRRD</sequence>
<dbReference type="Pfam" id="PF04237">
    <property type="entry name" value="YjbR"/>
    <property type="match status" value="1"/>
</dbReference>
<gene>
    <name evidence="1" type="ORF">LQG66_21475</name>
</gene>
<dbReference type="RefSeq" id="WP_231317677.1">
    <property type="nucleotide sequence ID" value="NZ_CP088156.1"/>
</dbReference>
<dbReference type="InterPro" id="IPR038056">
    <property type="entry name" value="YjbR-like_sf"/>
</dbReference>
<name>A0ABY3R3L2_9BRAD</name>
<dbReference type="SUPFAM" id="SSF142906">
    <property type="entry name" value="YjbR-like"/>
    <property type="match status" value="1"/>
</dbReference>
<dbReference type="Proteomes" id="UP001431010">
    <property type="component" value="Chromosome"/>
</dbReference>
<dbReference type="EMBL" id="CP088156">
    <property type="protein sequence ID" value="UFZ01884.1"/>
    <property type="molecule type" value="Genomic_DNA"/>
</dbReference>
<dbReference type="InterPro" id="IPR058532">
    <property type="entry name" value="YjbR/MT2646/Rv2570-like"/>
</dbReference>
<dbReference type="Gene3D" id="3.90.1150.30">
    <property type="match status" value="1"/>
</dbReference>
<keyword evidence="1" id="KW-0238">DNA-binding</keyword>
<evidence type="ECO:0000313" key="2">
    <source>
        <dbReference type="Proteomes" id="UP001431010"/>
    </source>
</evidence>
<proteinExistence type="predicted"/>
<dbReference type="GO" id="GO:0003677">
    <property type="term" value="F:DNA binding"/>
    <property type="evidence" value="ECO:0007669"/>
    <property type="project" value="UniProtKB-KW"/>
</dbReference>
<evidence type="ECO:0000313" key="1">
    <source>
        <dbReference type="EMBL" id="UFZ01884.1"/>
    </source>
</evidence>
<organism evidence="1 2">
    <name type="scientific">Bradyrhizobium ontarionense</name>
    <dbReference type="NCBI Taxonomy" id="2898149"/>
    <lineage>
        <taxon>Bacteria</taxon>
        <taxon>Pseudomonadati</taxon>
        <taxon>Pseudomonadota</taxon>
        <taxon>Alphaproteobacteria</taxon>
        <taxon>Hyphomicrobiales</taxon>
        <taxon>Nitrobacteraceae</taxon>
        <taxon>Bradyrhizobium</taxon>
    </lineage>
</organism>
<accession>A0ABY3R3L2</accession>
<protein>
    <submittedName>
        <fullName evidence="1">MmcQ/YjbR family DNA-binding protein</fullName>
    </submittedName>
</protein>